<keyword evidence="4" id="KW-1185">Reference proteome</keyword>
<dbReference type="Proteomes" id="UP000068026">
    <property type="component" value="Chromosome"/>
</dbReference>
<reference evidence="5" key="4">
    <citation type="submission" date="2016-11" db="EMBL/GenBank/DDBJ databases">
        <authorList>
            <person name="Jaros S."/>
            <person name="Januszkiewicz K."/>
            <person name="Wedrychowicz H."/>
        </authorList>
    </citation>
    <scope>NUCLEOTIDE SEQUENCE [LARGE SCALE GENOMIC DNA]</scope>
    <source>
        <strain evidence="5">DSM 1682</strain>
    </source>
</reference>
<feature type="transmembrane region" description="Helical" evidence="1">
    <location>
        <begin position="12"/>
        <end position="30"/>
    </location>
</feature>
<reference evidence="2 4" key="1">
    <citation type="journal article" date="2016" name="Genome Announc.">
        <title>Complete Genome Sequence of the Amino Acid-Fermenting Clostridium propionicum X2 (DSM 1682).</title>
        <authorList>
            <person name="Poehlein A."/>
            <person name="Schlien K."/>
            <person name="Chowdhury N.P."/>
            <person name="Gottschalk G."/>
            <person name="Buckel W."/>
            <person name="Daniel R."/>
        </authorList>
    </citation>
    <scope>NUCLEOTIDE SEQUENCE [LARGE SCALE GENOMIC DNA]</scope>
    <source>
        <strain evidence="2 4">X2</strain>
    </source>
</reference>
<keyword evidence="1" id="KW-0812">Transmembrane</keyword>
<dbReference type="Proteomes" id="UP000184204">
    <property type="component" value="Unassembled WGS sequence"/>
</dbReference>
<keyword evidence="1" id="KW-0472">Membrane</keyword>
<dbReference type="AlphaFoldDB" id="A0A0X8VBF1"/>
<dbReference type="KEGG" id="cpro:CPRO_00660"/>
<keyword evidence="1" id="KW-1133">Transmembrane helix</keyword>
<evidence type="ECO:0000313" key="2">
    <source>
        <dbReference type="EMBL" id="AMJ39690.1"/>
    </source>
</evidence>
<organism evidence="3 5">
    <name type="scientific">Anaerotignum propionicum DSM 1682</name>
    <dbReference type="NCBI Taxonomy" id="991789"/>
    <lineage>
        <taxon>Bacteria</taxon>
        <taxon>Bacillati</taxon>
        <taxon>Bacillota</taxon>
        <taxon>Clostridia</taxon>
        <taxon>Lachnospirales</taxon>
        <taxon>Anaerotignaceae</taxon>
        <taxon>Anaerotignum</taxon>
    </lineage>
</organism>
<dbReference type="RefSeq" id="WP_157881601.1">
    <property type="nucleotide sequence ID" value="NZ_CP014223.1"/>
</dbReference>
<reference evidence="4" key="2">
    <citation type="submission" date="2016-01" db="EMBL/GenBank/DDBJ databases">
        <authorList>
            <person name="Poehlein A."/>
            <person name="Schlien K."/>
            <person name="Gottschalk G."/>
            <person name="Buckel W."/>
            <person name="Daniel R."/>
        </authorList>
    </citation>
    <scope>NUCLEOTIDE SEQUENCE [LARGE SCALE GENOMIC DNA]</scope>
    <source>
        <strain evidence="4">X2</strain>
    </source>
</reference>
<accession>A0A0X8VBF1</accession>
<dbReference type="EMBL" id="FQUA01000001">
    <property type="protein sequence ID" value="SHE30228.1"/>
    <property type="molecule type" value="Genomic_DNA"/>
</dbReference>
<evidence type="ECO:0000313" key="5">
    <source>
        <dbReference type="Proteomes" id="UP000184204"/>
    </source>
</evidence>
<protein>
    <submittedName>
        <fullName evidence="3">Uncharacterized protein</fullName>
    </submittedName>
</protein>
<evidence type="ECO:0000313" key="4">
    <source>
        <dbReference type="Proteomes" id="UP000068026"/>
    </source>
</evidence>
<reference evidence="3" key="3">
    <citation type="submission" date="2016-11" db="EMBL/GenBank/DDBJ databases">
        <authorList>
            <person name="Varghese N."/>
            <person name="Submissions S."/>
        </authorList>
    </citation>
    <scope>NUCLEOTIDE SEQUENCE</scope>
    <source>
        <strain evidence="3">DSM 1682</strain>
    </source>
</reference>
<evidence type="ECO:0000313" key="3">
    <source>
        <dbReference type="EMBL" id="SHE30228.1"/>
    </source>
</evidence>
<sequence>MNYVALCTTQYGIELIISAILLVLVVIIMGKEKNSADCHVRNTSII</sequence>
<evidence type="ECO:0000256" key="1">
    <source>
        <dbReference type="SAM" id="Phobius"/>
    </source>
</evidence>
<gene>
    <name evidence="2" type="ORF">CPRO_00660</name>
    <name evidence="3" type="ORF">SAMN02745151_00292</name>
</gene>
<proteinExistence type="predicted"/>
<name>A0A0X8VBF1_ANAPI</name>
<dbReference type="EMBL" id="CP014223">
    <property type="protein sequence ID" value="AMJ39690.1"/>
    <property type="molecule type" value="Genomic_DNA"/>
</dbReference>